<feature type="compositionally biased region" description="Polar residues" evidence="1">
    <location>
        <begin position="129"/>
        <end position="148"/>
    </location>
</feature>
<sequence length="148" mass="15735">MRFGRTLIFSALLLISALPSFAASHLRRGPTSPRLFRKRAAAARPTAKPVSQRAIDPERTTQIQTALIKQGYMTGEPSGKWDSNTQAALEKMQGDNGWQTKLVPDSRAIIKLGLGPGGAPPSPEALVSPTPSMGTSLASESGIINVSR</sequence>
<dbReference type="Gene3D" id="1.10.101.10">
    <property type="entry name" value="PGBD-like superfamily/PGBD"/>
    <property type="match status" value="1"/>
</dbReference>
<dbReference type="RefSeq" id="WP_128914027.1">
    <property type="nucleotide sequence ID" value="NZ_RDSM01000002.1"/>
</dbReference>
<feature type="signal peptide" evidence="2">
    <location>
        <begin position="1"/>
        <end position="22"/>
    </location>
</feature>
<evidence type="ECO:0000256" key="2">
    <source>
        <dbReference type="SAM" id="SignalP"/>
    </source>
</evidence>
<dbReference type="AlphaFoldDB" id="A0A4Q0T4T5"/>
<feature type="chain" id="PRO_5020260504" description="Peptidoglycan binding-like domain-containing protein" evidence="2">
    <location>
        <begin position="23"/>
        <end position="148"/>
    </location>
</feature>
<evidence type="ECO:0000256" key="1">
    <source>
        <dbReference type="SAM" id="MobiDB-lite"/>
    </source>
</evidence>
<evidence type="ECO:0000259" key="3">
    <source>
        <dbReference type="Pfam" id="PF01471"/>
    </source>
</evidence>
<feature type="region of interest" description="Disordered" evidence="1">
    <location>
        <begin position="115"/>
        <end position="148"/>
    </location>
</feature>
<reference evidence="5" key="2">
    <citation type="submission" date="2019-02" db="EMBL/GenBank/DDBJ databases">
        <title>Granulicella sibirica sp. nov., a psychrotolerant acidobacterium isolated from an organic soil layer in forested tundra, West Siberia.</title>
        <authorList>
            <person name="Oshkin I.Y."/>
            <person name="Kulichevskaya I.S."/>
            <person name="Rijpstra W.I.C."/>
            <person name="Sinninghe Damste J.S."/>
            <person name="Rakitin A.L."/>
            <person name="Ravin N.V."/>
            <person name="Dedysh S.N."/>
        </authorList>
    </citation>
    <scope>NUCLEOTIDE SEQUENCE [LARGE SCALE GENOMIC DNA]</scope>
    <source>
        <strain evidence="5">AF10</strain>
    </source>
</reference>
<dbReference type="Proteomes" id="UP000289437">
    <property type="component" value="Unassembled WGS sequence"/>
</dbReference>
<keyword evidence="5" id="KW-1185">Reference proteome</keyword>
<keyword evidence="2" id="KW-0732">Signal</keyword>
<proteinExistence type="predicted"/>
<gene>
    <name evidence="4" type="ORF">GRAN_3453</name>
</gene>
<accession>A0A4Q0T4T5</accession>
<dbReference type="Pfam" id="PF01471">
    <property type="entry name" value="PG_binding_1"/>
    <property type="match status" value="1"/>
</dbReference>
<dbReference type="OrthoDB" id="122434at2"/>
<organism evidence="4 5">
    <name type="scientific">Granulicella sibirica</name>
    <dbReference type="NCBI Taxonomy" id="2479048"/>
    <lineage>
        <taxon>Bacteria</taxon>
        <taxon>Pseudomonadati</taxon>
        <taxon>Acidobacteriota</taxon>
        <taxon>Terriglobia</taxon>
        <taxon>Terriglobales</taxon>
        <taxon>Acidobacteriaceae</taxon>
        <taxon>Granulicella</taxon>
    </lineage>
</organism>
<dbReference type="InterPro" id="IPR002477">
    <property type="entry name" value="Peptidoglycan-bd-like"/>
</dbReference>
<evidence type="ECO:0000313" key="4">
    <source>
        <dbReference type="EMBL" id="RXH56596.1"/>
    </source>
</evidence>
<dbReference type="EMBL" id="RDSM01000002">
    <property type="protein sequence ID" value="RXH56596.1"/>
    <property type="molecule type" value="Genomic_DNA"/>
</dbReference>
<protein>
    <recommendedName>
        <fullName evidence="3">Peptidoglycan binding-like domain-containing protein</fullName>
    </recommendedName>
</protein>
<comment type="caution">
    <text evidence="4">The sequence shown here is derived from an EMBL/GenBank/DDBJ whole genome shotgun (WGS) entry which is preliminary data.</text>
</comment>
<dbReference type="InterPro" id="IPR036366">
    <property type="entry name" value="PGBDSf"/>
</dbReference>
<reference evidence="4 5" key="1">
    <citation type="submission" date="2018-11" db="EMBL/GenBank/DDBJ databases">
        <authorList>
            <person name="Mardanov A.V."/>
            <person name="Ravin N.V."/>
            <person name="Dedysh S.N."/>
        </authorList>
    </citation>
    <scope>NUCLEOTIDE SEQUENCE [LARGE SCALE GENOMIC DNA]</scope>
    <source>
        <strain evidence="4 5">AF10</strain>
    </source>
</reference>
<dbReference type="SUPFAM" id="SSF47090">
    <property type="entry name" value="PGBD-like"/>
    <property type="match status" value="1"/>
</dbReference>
<feature type="domain" description="Peptidoglycan binding-like" evidence="3">
    <location>
        <begin position="59"/>
        <end position="99"/>
    </location>
</feature>
<evidence type="ECO:0000313" key="5">
    <source>
        <dbReference type="Proteomes" id="UP000289437"/>
    </source>
</evidence>
<name>A0A4Q0T4T5_9BACT</name>
<dbReference type="InterPro" id="IPR036365">
    <property type="entry name" value="PGBD-like_sf"/>
</dbReference>